<feature type="region of interest" description="Disordered" evidence="1">
    <location>
        <begin position="790"/>
        <end position="846"/>
    </location>
</feature>
<keyword evidence="3" id="KW-1185">Reference proteome</keyword>
<feature type="region of interest" description="Disordered" evidence="1">
    <location>
        <begin position="159"/>
        <end position="182"/>
    </location>
</feature>
<dbReference type="OrthoDB" id="5427699at2759"/>
<dbReference type="EMBL" id="KZ680207">
    <property type="protein sequence ID" value="PTB70507.1"/>
    <property type="molecule type" value="Genomic_DNA"/>
</dbReference>
<dbReference type="GeneID" id="36602845"/>
<evidence type="ECO:0000313" key="2">
    <source>
        <dbReference type="EMBL" id="PTB70507.1"/>
    </source>
</evidence>
<feature type="compositionally biased region" description="Polar residues" evidence="1">
    <location>
        <begin position="796"/>
        <end position="810"/>
    </location>
</feature>
<dbReference type="RefSeq" id="XP_024753827.1">
    <property type="nucleotide sequence ID" value="XM_024894727.1"/>
</dbReference>
<feature type="region of interest" description="Disordered" evidence="1">
    <location>
        <begin position="298"/>
        <end position="335"/>
    </location>
</feature>
<proteinExistence type="predicted"/>
<feature type="compositionally biased region" description="Basic and acidic residues" evidence="1">
    <location>
        <begin position="298"/>
        <end position="319"/>
    </location>
</feature>
<gene>
    <name evidence="2" type="ORF">BBK36DRAFT_1165034</name>
</gene>
<feature type="compositionally biased region" description="Low complexity" evidence="1">
    <location>
        <begin position="416"/>
        <end position="429"/>
    </location>
</feature>
<name>A0A2T4BMG4_9HYPO</name>
<feature type="compositionally biased region" description="Pro residues" evidence="1">
    <location>
        <begin position="694"/>
        <end position="703"/>
    </location>
</feature>
<feature type="region of interest" description="Disordered" evidence="1">
    <location>
        <begin position="56"/>
        <end position="92"/>
    </location>
</feature>
<feature type="compositionally biased region" description="Polar residues" evidence="1">
    <location>
        <begin position="60"/>
        <end position="73"/>
    </location>
</feature>
<dbReference type="Proteomes" id="UP000241546">
    <property type="component" value="Unassembled WGS sequence"/>
</dbReference>
<dbReference type="AlphaFoldDB" id="A0A2T4BMG4"/>
<reference evidence="3" key="1">
    <citation type="submission" date="2016-07" db="EMBL/GenBank/DDBJ databases">
        <title>Multiple horizontal gene transfer events from other fungi enriched the ability of initially mycotrophic Trichoderma (Ascomycota) to feed on dead plant biomass.</title>
        <authorList>
            <consortium name="DOE Joint Genome Institute"/>
            <person name="Atanasova L."/>
            <person name="Chenthamara K."/>
            <person name="Zhang J."/>
            <person name="Grujic M."/>
            <person name="Henrissat B."/>
            <person name="Kuo A."/>
            <person name="Aerts A."/>
            <person name="Salamov A."/>
            <person name="Lipzen A."/>
            <person name="Labutti K."/>
            <person name="Barry K."/>
            <person name="Miao Y."/>
            <person name="Rahimi M.J."/>
            <person name="Shen Q."/>
            <person name="Grigoriev I.V."/>
            <person name="Kubicek C.P."/>
            <person name="Druzhinina I.S."/>
        </authorList>
    </citation>
    <scope>NUCLEOTIDE SEQUENCE [LARGE SCALE GENOMIC DNA]</scope>
    <source>
        <strain evidence="3">TUCIM 6016</strain>
    </source>
</reference>
<feature type="compositionally biased region" description="Polar residues" evidence="1">
    <location>
        <begin position="556"/>
        <end position="567"/>
    </location>
</feature>
<feature type="compositionally biased region" description="Low complexity" evidence="1">
    <location>
        <begin position="159"/>
        <end position="173"/>
    </location>
</feature>
<accession>A0A2T4BMG4</accession>
<sequence>MSRQAGLWELEVRGESSTSQFKSGTANHSSLWDYPAAPPTSGTAQYDLGSTANENHHTIDQTSMSGIGSSTLYSAAPDPANGNGDVKGKGKAPVIEHGTSLLNSGGLPPLEPTMAPFHSSGHSDHFSFPGHHHSILLKTLAHCVPPQDPSLMSPFAPGHYSYGPPSGGQPRRQLPSIFGRQSPGHDGPKCGCAICSSGPQAMCFQQQLAQQQASINAAWDEERARLEACRGRVELLVRQEGRIILDHHRQEWDEERGKLQSEIAALRRTIKELEDGHLQLCDDHSELWVENVKLEQDNSRLQEENSRLKDALSKARDVSDQAQGGGGGGGGVEGITVHHHDVQPAVHHHDVQPTVHYHDVLPIHHVNVQPAVHHDNVQPTIHHHDVQPTFTNPFEHAASPQGDRPRGYHGGRGFRASWTAGTGSTSWSASGGGRLRSSWPVQAPTRATSRSPPPAGILAPQDPGRIALPSKRWRVPMALQPEPLYANSPSPMPRSLSASPAPFSPATPIPRSRSDSPAPFSLATPVPRSRSGSPVSYHPVSPKIPFRKSPSYCPASPSQYRPRSKSPSWRPASPIMVSGSSLDIPERSPKRSPKRRRSVVDVNEVEAGLDGIPLRANTVRRATFAHNTPGGAPPLKRQRSLSQEYCIVDNPFGNDDEEGDGERDKEEVQRLKMHAGHTPPRSPPMRHSQGSPTPIAPSSPPEPKSVIIGETEMAEDSGDVALTGPLMIQNDPAEDESFLAALNEKLGPISQGVDALPRAVQPPIAMPVPVSAVQGERIVRWVEPWYPPIPEGKKLSNLQSKDGESDNTPHANEDDDGSDEATTVAEPEVPIKFRSTSNFGAPFGRM</sequence>
<dbReference type="Gene3D" id="6.10.250.370">
    <property type="match status" value="1"/>
</dbReference>
<evidence type="ECO:0000313" key="3">
    <source>
        <dbReference type="Proteomes" id="UP000241546"/>
    </source>
</evidence>
<protein>
    <submittedName>
        <fullName evidence="2">Uncharacterized protein</fullName>
    </submittedName>
</protein>
<evidence type="ECO:0000256" key="1">
    <source>
        <dbReference type="SAM" id="MobiDB-lite"/>
    </source>
</evidence>
<feature type="region of interest" description="Disordered" evidence="1">
    <location>
        <begin position="397"/>
        <end position="465"/>
    </location>
</feature>
<feature type="compositionally biased region" description="Gly residues" evidence="1">
    <location>
        <begin position="323"/>
        <end position="333"/>
    </location>
</feature>
<organism evidence="2 3">
    <name type="scientific">Trichoderma citrinoviride</name>
    <dbReference type="NCBI Taxonomy" id="58853"/>
    <lineage>
        <taxon>Eukaryota</taxon>
        <taxon>Fungi</taxon>
        <taxon>Dikarya</taxon>
        <taxon>Ascomycota</taxon>
        <taxon>Pezizomycotina</taxon>
        <taxon>Sordariomycetes</taxon>
        <taxon>Hypocreomycetidae</taxon>
        <taxon>Hypocreales</taxon>
        <taxon>Hypocreaceae</taxon>
        <taxon>Trichoderma</taxon>
    </lineage>
</organism>
<feature type="region of interest" description="Disordered" evidence="1">
    <location>
        <begin position="484"/>
        <end position="599"/>
    </location>
</feature>
<feature type="region of interest" description="Disordered" evidence="1">
    <location>
        <begin position="650"/>
        <end position="705"/>
    </location>
</feature>
<feature type="compositionally biased region" description="Low complexity" evidence="1">
    <location>
        <begin position="525"/>
        <end position="536"/>
    </location>
</feature>